<feature type="binding site" description="axial binding residue" evidence="13">
    <location>
        <position position="469"/>
    </location>
    <ligand>
        <name>heme</name>
        <dbReference type="ChEBI" id="CHEBI:30413"/>
    </ligand>
    <ligandPart>
        <name>Fe</name>
        <dbReference type="ChEBI" id="CHEBI:18248"/>
    </ligandPart>
</feature>
<comment type="similarity">
    <text evidence="4 14">Belongs to the cytochrome P450 family.</text>
</comment>
<comment type="cofactor">
    <cofactor evidence="1 13">
        <name>heme</name>
        <dbReference type="ChEBI" id="CHEBI:30413"/>
    </cofactor>
</comment>
<keyword evidence="10 13" id="KW-0408">Iron</keyword>
<dbReference type="InterPro" id="IPR050364">
    <property type="entry name" value="Cytochrome_P450_fung"/>
</dbReference>
<dbReference type="Gene3D" id="1.10.630.10">
    <property type="entry name" value="Cytochrome P450"/>
    <property type="match status" value="1"/>
</dbReference>
<keyword evidence="12 15" id="KW-0472">Membrane</keyword>
<dbReference type="OrthoDB" id="2789670at2759"/>
<feature type="transmembrane region" description="Helical" evidence="15">
    <location>
        <begin position="25"/>
        <end position="43"/>
    </location>
</feature>
<keyword evidence="7 13" id="KW-0479">Metal-binding</keyword>
<dbReference type="CDD" id="cd11065">
    <property type="entry name" value="CYP64-like"/>
    <property type="match status" value="1"/>
</dbReference>
<evidence type="ECO:0000256" key="7">
    <source>
        <dbReference type="ARBA" id="ARBA00022723"/>
    </source>
</evidence>
<dbReference type="PRINTS" id="PR00463">
    <property type="entry name" value="EP450I"/>
</dbReference>
<organism evidence="16 17">
    <name type="scientific">Sistotremastrum suecicum HHB10207 ss-3</name>
    <dbReference type="NCBI Taxonomy" id="1314776"/>
    <lineage>
        <taxon>Eukaryota</taxon>
        <taxon>Fungi</taxon>
        <taxon>Dikarya</taxon>
        <taxon>Basidiomycota</taxon>
        <taxon>Agaricomycotina</taxon>
        <taxon>Agaricomycetes</taxon>
        <taxon>Sistotremastrales</taxon>
        <taxon>Sistotremastraceae</taxon>
        <taxon>Sistotremastrum</taxon>
    </lineage>
</organism>
<dbReference type="PROSITE" id="PS00086">
    <property type="entry name" value="CYTOCHROME_P450"/>
    <property type="match status" value="1"/>
</dbReference>
<evidence type="ECO:0000256" key="4">
    <source>
        <dbReference type="ARBA" id="ARBA00010617"/>
    </source>
</evidence>
<keyword evidence="8 15" id="KW-1133">Transmembrane helix</keyword>
<dbReference type="STRING" id="1314776.A0A165Z1Z7"/>
<comment type="subcellular location">
    <subcellularLocation>
        <location evidence="2">Membrane</location>
    </subcellularLocation>
</comment>
<evidence type="ECO:0000313" key="16">
    <source>
        <dbReference type="EMBL" id="KZT33847.1"/>
    </source>
</evidence>
<dbReference type="GO" id="GO:0004497">
    <property type="term" value="F:monooxygenase activity"/>
    <property type="evidence" value="ECO:0007669"/>
    <property type="project" value="UniProtKB-KW"/>
</dbReference>
<evidence type="ECO:0000256" key="9">
    <source>
        <dbReference type="ARBA" id="ARBA00023002"/>
    </source>
</evidence>
<evidence type="ECO:0000256" key="10">
    <source>
        <dbReference type="ARBA" id="ARBA00023004"/>
    </source>
</evidence>
<keyword evidence="17" id="KW-1185">Reference proteome</keyword>
<dbReference type="GO" id="GO:0016020">
    <property type="term" value="C:membrane"/>
    <property type="evidence" value="ECO:0007669"/>
    <property type="project" value="UniProtKB-SubCell"/>
</dbReference>
<evidence type="ECO:0000256" key="6">
    <source>
        <dbReference type="ARBA" id="ARBA00022692"/>
    </source>
</evidence>
<dbReference type="GO" id="GO:0005506">
    <property type="term" value="F:iron ion binding"/>
    <property type="evidence" value="ECO:0007669"/>
    <property type="project" value="InterPro"/>
</dbReference>
<dbReference type="PANTHER" id="PTHR46300:SF2">
    <property type="entry name" value="CYTOCHROME P450 MONOOXYGENASE ALNH-RELATED"/>
    <property type="match status" value="1"/>
</dbReference>
<dbReference type="InterPro" id="IPR001128">
    <property type="entry name" value="Cyt_P450"/>
</dbReference>
<evidence type="ECO:0000256" key="15">
    <source>
        <dbReference type="SAM" id="Phobius"/>
    </source>
</evidence>
<keyword evidence="5 13" id="KW-0349">Heme</keyword>
<evidence type="ECO:0000256" key="3">
    <source>
        <dbReference type="ARBA" id="ARBA00005179"/>
    </source>
</evidence>
<dbReference type="GO" id="GO:0020037">
    <property type="term" value="F:heme binding"/>
    <property type="evidence" value="ECO:0007669"/>
    <property type="project" value="InterPro"/>
</dbReference>
<reference evidence="16 17" key="1">
    <citation type="journal article" date="2016" name="Mol. Biol. Evol.">
        <title>Comparative Genomics of Early-Diverging Mushroom-Forming Fungi Provides Insights into the Origins of Lignocellulose Decay Capabilities.</title>
        <authorList>
            <person name="Nagy L.G."/>
            <person name="Riley R."/>
            <person name="Tritt A."/>
            <person name="Adam C."/>
            <person name="Daum C."/>
            <person name="Floudas D."/>
            <person name="Sun H."/>
            <person name="Yadav J.S."/>
            <person name="Pangilinan J."/>
            <person name="Larsson K.H."/>
            <person name="Matsuura K."/>
            <person name="Barry K."/>
            <person name="Labutti K."/>
            <person name="Kuo R."/>
            <person name="Ohm R.A."/>
            <person name="Bhattacharya S.S."/>
            <person name="Shirouzu T."/>
            <person name="Yoshinaga Y."/>
            <person name="Martin F.M."/>
            <person name="Grigoriev I.V."/>
            <person name="Hibbett D.S."/>
        </authorList>
    </citation>
    <scope>NUCLEOTIDE SEQUENCE [LARGE SCALE GENOMIC DNA]</scope>
    <source>
        <strain evidence="16 17">HHB10207 ss-3</strain>
    </source>
</reference>
<evidence type="ECO:0000256" key="2">
    <source>
        <dbReference type="ARBA" id="ARBA00004370"/>
    </source>
</evidence>
<evidence type="ECO:0000256" key="1">
    <source>
        <dbReference type="ARBA" id="ARBA00001971"/>
    </source>
</evidence>
<dbReference type="EMBL" id="KV428214">
    <property type="protein sequence ID" value="KZT33847.1"/>
    <property type="molecule type" value="Genomic_DNA"/>
</dbReference>
<proteinExistence type="inferred from homology"/>
<dbReference type="InterPro" id="IPR002401">
    <property type="entry name" value="Cyt_P450_E_grp-I"/>
</dbReference>
<dbReference type="SUPFAM" id="SSF48264">
    <property type="entry name" value="Cytochrome P450"/>
    <property type="match status" value="1"/>
</dbReference>
<dbReference type="PANTHER" id="PTHR46300">
    <property type="entry name" value="P450, PUTATIVE (EUROFUNG)-RELATED-RELATED"/>
    <property type="match status" value="1"/>
</dbReference>
<sequence length="540" mass="60572">MSSAANETLAKTLPAASASLFNTQSLSYIIFLSFLVAGIKFWYGSGQKKGYERLPFPPGPKGIPILGNALQLPLKAPWIKFKDWAAVHGDVFYLSMMGQHVVVLNSYESGLDLLHKRGAIYSDRPGMALVRDHGGWKFSIVTEPYGDVFHLKRRYINQALNPSGTKKQYNMLNDNMRLFIQSLLQNPSKIQAYNRMYTGANIMMMTYGHQVTGEDDEYIRNADDAMITLEASGTIGAHPIDMWPILGSLPFSIWGKKFADHMVTMKKTTNLVSTLPYDNIKQKFFDGTAVPSMATSLLEENLNPDKTINNEECINGSLAIVYIGASLITVASIDTFIIAMMLNLDVQREAQETIDELLQGERLPTWEDRESLPYVEAILKEVLRWKPVVPGGIPHRSIQDDEYNGQFIPKGTMMIFNVLAMMYNPKEFPDDPEGFNPRRFLKSDGGKYGLRTHVRDPADIAFGFGRRVCPGRHFADAWLWLSIATLLATFEISLELDAAGNPILPDLEYEVGLVSHPKPYKCLLKPRSQMASLLASEFNH</sequence>
<dbReference type="AlphaFoldDB" id="A0A165Z1Z7"/>
<keyword evidence="11 14" id="KW-0503">Monooxygenase</keyword>
<evidence type="ECO:0000256" key="13">
    <source>
        <dbReference type="PIRSR" id="PIRSR602401-1"/>
    </source>
</evidence>
<accession>A0A165Z1Z7</accession>
<keyword evidence="6 15" id="KW-0812">Transmembrane</keyword>
<keyword evidence="9 14" id="KW-0560">Oxidoreductase</keyword>
<evidence type="ECO:0000256" key="14">
    <source>
        <dbReference type="RuleBase" id="RU000461"/>
    </source>
</evidence>
<evidence type="ECO:0000256" key="12">
    <source>
        <dbReference type="ARBA" id="ARBA00023136"/>
    </source>
</evidence>
<evidence type="ECO:0000256" key="8">
    <source>
        <dbReference type="ARBA" id="ARBA00022989"/>
    </source>
</evidence>
<dbReference type="InterPro" id="IPR017972">
    <property type="entry name" value="Cyt_P450_CS"/>
</dbReference>
<dbReference type="InterPro" id="IPR036396">
    <property type="entry name" value="Cyt_P450_sf"/>
</dbReference>
<protein>
    <submittedName>
        <fullName evidence="16">Cytochrome P450</fullName>
    </submittedName>
</protein>
<name>A0A165Z1Z7_9AGAM</name>
<dbReference type="Proteomes" id="UP000076798">
    <property type="component" value="Unassembled WGS sequence"/>
</dbReference>
<feature type="transmembrane region" description="Helical" evidence="15">
    <location>
        <begin position="319"/>
        <end position="342"/>
    </location>
</feature>
<gene>
    <name evidence="16" type="ORF">SISSUDRAFT_1087892</name>
</gene>
<evidence type="ECO:0000313" key="17">
    <source>
        <dbReference type="Proteomes" id="UP000076798"/>
    </source>
</evidence>
<dbReference type="Pfam" id="PF00067">
    <property type="entry name" value="p450"/>
    <property type="match status" value="1"/>
</dbReference>
<evidence type="ECO:0000256" key="5">
    <source>
        <dbReference type="ARBA" id="ARBA00022617"/>
    </source>
</evidence>
<evidence type="ECO:0000256" key="11">
    <source>
        <dbReference type="ARBA" id="ARBA00023033"/>
    </source>
</evidence>
<comment type="pathway">
    <text evidence="3">Secondary metabolite biosynthesis.</text>
</comment>
<dbReference type="GO" id="GO:0016705">
    <property type="term" value="F:oxidoreductase activity, acting on paired donors, with incorporation or reduction of molecular oxygen"/>
    <property type="evidence" value="ECO:0007669"/>
    <property type="project" value="InterPro"/>
</dbReference>